<comment type="caution">
    <text evidence="1">The sequence shown here is derived from an EMBL/GenBank/DDBJ whole genome shotgun (WGS) entry which is preliminary data.</text>
</comment>
<dbReference type="RefSeq" id="WP_274943153.1">
    <property type="nucleotide sequence ID" value="NZ_JANWOI010000002.1"/>
</dbReference>
<accession>A0A9X3TXE9</accession>
<evidence type="ECO:0008006" key="3">
    <source>
        <dbReference type="Google" id="ProtNLM"/>
    </source>
</evidence>
<organism evidence="1 2">
    <name type="scientific">Govanella unica</name>
    <dbReference type="NCBI Taxonomy" id="2975056"/>
    <lineage>
        <taxon>Bacteria</taxon>
        <taxon>Pseudomonadati</taxon>
        <taxon>Pseudomonadota</taxon>
        <taxon>Alphaproteobacteria</taxon>
        <taxon>Emcibacterales</taxon>
        <taxon>Govanellaceae</taxon>
        <taxon>Govanella</taxon>
    </lineage>
</organism>
<gene>
    <name evidence="1" type="ORF">NYP16_05715</name>
</gene>
<proteinExistence type="predicted"/>
<dbReference type="AlphaFoldDB" id="A0A9X3TXE9"/>
<dbReference type="EMBL" id="JANWOI010000002">
    <property type="protein sequence ID" value="MDA5193450.1"/>
    <property type="molecule type" value="Genomic_DNA"/>
</dbReference>
<sequence length="110" mass="11650">MFAHVLMSFMPTMAAPVPGKELSLAEALAVVCSSSGAESNGKLSHDSCTHCTLCVSVAAKAPLLPLLAIAYPTRQQDVWRFRDQTISLALAPPFARPFAQAPPSQSPITL</sequence>
<evidence type="ECO:0000313" key="1">
    <source>
        <dbReference type="EMBL" id="MDA5193450.1"/>
    </source>
</evidence>
<evidence type="ECO:0000313" key="2">
    <source>
        <dbReference type="Proteomes" id="UP001141619"/>
    </source>
</evidence>
<reference evidence="1" key="1">
    <citation type="submission" date="2022-08" db="EMBL/GenBank/DDBJ databases">
        <authorList>
            <person name="Vandamme P."/>
            <person name="Hettiarachchi A."/>
            <person name="Peeters C."/>
            <person name="Cnockaert M."/>
            <person name="Carlier A."/>
        </authorList>
    </citation>
    <scope>NUCLEOTIDE SEQUENCE</scope>
    <source>
        <strain evidence="1">LMG 31809</strain>
    </source>
</reference>
<name>A0A9X3TXE9_9PROT</name>
<dbReference type="Proteomes" id="UP001141619">
    <property type="component" value="Unassembled WGS sequence"/>
</dbReference>
<keyword evidence="2" id="KW-1185">Reference proteome</keyword>
<protein>
    <recommendedName>
        <fullName evidence="3">DUF2946 domain-containing protein</fullName>
    </recommendedName>
</protein>
<reference evidence="1" key="2">
    <citation type="journal article" date="2023" name="Syst. Appl. Microbiol.">
        <title>Govania unica gen. nov., sp. nov., a rare biosphere bacterium that represents a novel family in the class Alphaproteobacteria.</title>
        <authorList>
            <person name="Vandamme P."/>
            <person name="Peeters C."/>
            <person name="Hettiarachchi A."/>
            <person name="Cnockaert M."/>
            <person name="Carlier A."/>
        </authorList>
    </citation>
    <scope>NUCLEOTIDE SEQUENCE</scope>
    <source>
        <strain evidence="1">LMG 31809</strain>
    </source>
</reference>